<dbReference type="GO" id="GO:0034628">
    <property type="term" value="P:'de novo' NAD+ biosynthetic process from L-aspartate"/>
    <property type="evidence" value="ECO:0007669"/>
    <property type="project" value="TreeGrafter"/>
</dbReference>
<keyword evidence="16" id="KW-1185">Reference proteome</keyword>
<evidence type="ECO:0000256" key="5">
    <source>
        <dbReference type="ARBA" id="ARBA00021901"/>
    </source>
</evidence>
<organism evidence="15 16">
    <name type="scientific">Alicyclobacillus vulcanalis</name>
    <dbReference type="NCBI Taxonomy" id="252246"/>
    <lineage>
        <taxon>Bacteria</taxon>
        <taxon>Bacillati</taxon>
        <taxon>Bacillota</taxon>
        <taxon>Bacilli</taxon>
        <taxon>Bacillales</taxon>
        <taxon>Alicyclobacillaceae</taxon>
        <taxon>Alicyclobacillus</taxon>
    </lineage>
</organism>
<keyword evidence="9 12" id="KW-0560">Oxidoreductase</keyword>
<comment type="function">
    <text evidence="12">Catalyzes the oxidation of L-aspartate to iminoaspartate.</text>
</comment>
<dbReference type="InterPro" id="IPR015939">
    <property type="entry name" value="Fum_Rdtase/Succ_DH_flav-like_C"/>
</dbReference>
<evidence type="ECO:0000256" key="3">
    <source>
        <dbReference type="ARBA" id="ARBA00008562"/>
    </source>
</evidence>
<dbReference type="AlphaFoldDB" id="A0A1N7JU09"/>
<keyword evidence="7 12" id="KW-0662">Pyridine nucleotide biosynthesis</keyword>
<dbReference type="GO" id="GO:0008734">
    <property type="term" value="F:L-aspartate oxidase activity"/>
    <property type="evidence" value="ECO:0007669"/>
    <property type="project" value="UniProtKB-UniRule"/>
</dbReference>
<name>A0A1N7JU09_9BACL</name>
<dbReference type="Gene3D" id="3.90.700.10">
    <property type="entry name" value="Succinate dehydrogenase/fumarate reductase flavoprotein, catalytic domain"/>
    <property type="match status" value="1"/>
</dbReference>
<dbReference type="GO" id="GO:0005737">
    <property type="term" value="C:cytoplasm"/>
    <property type="evidence" value="ECO:0007669"/>
    <property type="project" value="UniProtKB-SubCell"/>
</dbReference>
<dbReference type="SUPFAM" id="SSF46977">
    <property type="entry name" value="Succinate dehydrogenase/fumarate reductase flavoprotein C-terminal domain"/>
    <property type="match status" value="1"/>
</dbReference>
<evidence type="ECO:0000256" key="9">
    <source>
        <dbReference type="ARBA" id="ARBA00023002"/>
    </source>
</evidence>
<accession>A0A1N7JU09</accession>
<comment type="cofactor">
    <cofactor evidence="1 12">
        <name>FAD</name>
        <dbReference type="ChEBI" id="CHEBI:57692"/>
    </cofactor>
</comment>
<evidence type="ECO:0000313" key="16">
    <source>
        <dbReference type="Proteomes" id="UP000186156"/>
    </source>
</evidence>
<dbReference type="InterPro" id="IPR005288">
    <property type="entry name" value="NadB"/>
</dbReference>
<feature type="domain" description="FAD-dependent oxidoreductase 2 FAD-binding" evidence="13">
    <location>
        <begin position="6"/>
        <end position="370"/>
    </location>
</feature>
<reference evidence="16" key="1">
    <citation type="submission" date="2017-01" db="EMBL/GenBank/DDBJ databases">
        <authorList>
            <person name="Varghese N."/>
            <person name="Submissions S."/>
        </authorList>
    </citation>
    <scope>NUCLEOTIDE SEQUENCE [LARGE SCALE GENOMIC DNA]</scope>
    <source>
        <strain evidence="16">DSM 16176</strain>
    </source>
</reference>
<dbReference type="PANTHER" id="PTHR42716:SF2">
    <property type="entry name" value="L-ASPARTATE OXIDASE, CHLOROPLASTIC"/>
    <property type="match status" value="1"/>
</dbReference>
<proteinExistence type="inferred from homology"/>
<keyword evidence="8 12" id="KW-0274">FAD</keyword>
<evidence type="ECO:0000256" key="8">
    <source>
        <dbReference type="ARBA" id="ARBA00022827"/>
    </source>
</evidence>
<dbReference type="RefSeq" id="WP_076344119.1">
    <property type="nucleotide sequence ID" value="NZ_FTOO01000001.1"/>
</dbReference>
<feature type="domain" description="Fumarate reductase/succinate dehydrogenase flavoprotein-like C-terminal" evidence="14">
    <location>
        <begin position="452"/>
        <end position="478"/>
    </location>
</feature>
<dbReference type="UniPathway" id="UPA00253">
    <property type="reaction ID" value="UER00326"/>
</dbReference>
<dbReference type="SUPFAM" id="SSF56425">
    <property type="entry name" value="Succinate dehydrogenase/fumarate reductase flavoprotein, catalytic domain"/>
    <property type="match status" value="1"/>
</dbReference>
<dbReference type="InterPro" id="IPR037099">
    <property type="entry name" value="Fum_R/Succ_DH_flav-like_C_sf"/>
</dbReference>
<dbReference type="Gene3D" id="1.20.58.100">
    <property type="entry name" value="Fumarate reductase/succinate dehydrogenase flavoprotein-like, C-terminal domain"/>
    <property type="match status" value="1"/>
</dbReference>
<dbReference type="InterPro" id="IPR003953">
    <property type="entry name" value="FAD-dep_OxRdtase_2_FAD-bd"/>
</dbReference>
<dbReference type="Gene3D" id="3.50.50.60">
    <property type="entry name" value="FAD/NAD(P)-binding domain"/>
    <property type="match status" value="1"/>
</dbReference>
<evidence type="ECO:0000256" key="7">
    <source>
        <dbReference type="ARBA" id="ARBA00022642"/>
    </source>
</evidence>
<dbReference type="SUPFAM" id="SSF51905">
    <property type="entry name" value="FAD/NAD(P)-binding domain"/>
    <property type="match status" value="1"/>
</dbReference>
<evidence type="ECO:0000256" key="12">
    <source>
        <dbReference type="RuleBase" id="RU362049"/>
    </source>
</evidence>
<dbReference type="OrthoDB" id="9806724at2"/>
<evidence type="ECO:0000259" key="14">
    <source>
        <dbReference type="Pfam" id="PF02910"/>
    </source>
</evidence>
<comment type="catalytic activity">
    <reaction evidence="10">
        <text>L-aspartate + O2 = iminosuccinate + H2O2</text>
        <dbReference type="Rhea" id="RHEA:25876"/>
        <dbReference type="ChEBI" id="CHEBI:15379"/>
        <dbReference type="ChEBI" id="CHEBI:16240"/>
        <dbReference type="ChEBI" id="CHEBI:29991"/>
        <dbReference type="ChEBI" id="CHEBI:77875"/>
        <dbReference type="EC" id="1.4.3.16"/>
    </reaction>
    <physiologicalReaction direction="left-to-right" evidence="10">
        <dbReference type="Rhea" id="RHEA:25877"/>
    </physiologicalReaction>
</comment>
<evidence type="ECO:0000256" key="2">
    <source>
        <dbReference type="ARBA" id="ARBA00004950"/>
    </source>
</evidence>
<comment type="pathway">
    <text evidence="2 12">Cofactor biosynthesis; NAD(+) biosynthesis; iminoaspartate from L-aspartate (oxidase route): step 1/1.</text>
</comment>
<protein>
    <recommendedName>
        <fullName evidence="5 11">L-aspartate oxidase</fullName>
        <ecNumber evidence="4 11">1.4.3.16</ecNumber>
    </recommendedName>
</protein>
<evidence type="ECO:0000256" key="1">
    <source>
        <dbReference type="ARBA" id="ARBA00001974"/>
    </source>
</evidence>
<dbReference type="GO" id="GO:0033765">
    <property type="term" value="F:steroid dehydrogenase activity, acting on the CH-CH group of donors"/>
    <property type="evidence" value="ECO:0007669"/>
    <property type="project" value="UniProtKB-ARBA"/>
</dbReference>
<dbReference type="PRINTS" id="PR00368">
    <property type="entry name" value="FADPNR"/>
</dbReference>
<evidence type="ECO:0000256" key="11">
    <source>
        <dbReference type="NCBIfam" id="TIGR00551"/>
    </source>
</evidence>
<dbReference type="InterPro" id="IPR027477">
    <property type="entry name" value="Succ_DH/fumarate_Rdtase_cat_sf"/>
</dbReference>
<comment type="subcellular location">
    <subcellularLocation>
        <location evidence="12">Cytoplasm</location>
    </subcellularLocation>
</comment>
<dbReference type="EC" id="1.4.3.16" evidence="4 11"/>
<evidence type="ECO:0000313" key="15">
    <source>
        <dbReference type="EMBL" id="SIS52761.1"/>
    </source>
</evidence>
<keyword evidence="6 12" id="KW-0285">Flavoprotein</keyword>
<evidence type="ECO:0000259" key="13">
    <source>
        <dbReference type="Pfam" id="PF00890"/>
    </source>
</evidence>
<evidence type="ECO:0000256" key="10">
    <source>
        <dbReference type="ARBA" id="ARBA00048305"/>
    </source>
</evidence>
<evidence type="ECO:0000256" key="6">
    <source>
        <dbReference type="ARBA" id="ARBA00022630"/>
    </source>
</evidence>
<dbReference type="NCBIfam" id="TIGR00551">
    <property type="entry name" value="nadB"/>
    <property type="match status" value="1"/>
</dbReference>
<dbReference type="Proteomes" id="UP000186156">
    <property type="component" value="Unassembled WGS sequence"/>
</dbReference>
<sequence length="503" mass="52617">MESAGVVVVGAGIAGLTAALCAAEWDEVCVIAGDGPGASSSARAQGGLAAAVGVGDAPVLHADDTLRAGAGLCDEPRVRELAAEGPDVIAWLTRMGVPFDRDPTGALLLGREGGHSRARIVHAGGDETGRFITEALWRAAVRHPRIEIRRETCVAVAQDPTGRAVGVWTWDGRAYHGVAARRAVALATGGVGALFGRTSNPQTALGTGIALAYKALATLANLEFVQFHPTLWIGPDGDVMLLSEALRGAGAVLVTERGAPLFADPADNLRTRDVVALAIAKAEEAGERVLLDATRVKDVTSRFPSIAARLARTGIDIAAEPVPVTPGAHFLMGGIEADLAGRTSVPGLFALGEVACTGVHGANRLASNSLLECVAMGRRFGRAMCEEPSVRGETPVEPRWLLQPTEDAQVLGELAPLMWRCVGLVRDEPGLCAAIERLDELRAQYPGSGAVVTASLIARAARWRRESRGGHVRRDAPAPIASYARPSRMSMEQEISNLSLAVK</sequence>
<dbReference type="Pfam" id="PF00890">
    <property type="entry name" value="FAD_binding_2"/>
    <property type="match status" value="1"/>
</dbReference>
<dbReference type="Pfam" id="PF02910">
    <property type="entry name" value="Succ_DH_flav_C"/>
    <property type="match status" value="1"/>
</dbReference>
<dbReference type="STRING" id="252246.SAMN05421799_101178"/>
<dbReference type="InterPro" id="IPR036188">
    <property type="entry name" value="FAD/NAD-bd_sf"/>
</dbReference>
<comment type="similarity">
    <text evidence="3 12">Belongs to the FAD-dependent oxidoreductase 2 family. NadB subfamily.</text>
</comment>
<gene>
    <name evidence="15" type="ORF">SAMN05421799_101178</name>
</gene>
<dbReference type="PANTHER" id="PTHR42716">
    <property type="entry name" value="L-ASPARTATE OXIDASE"/>
    <property type="match status" value="1"/>
</dbReference>
<dbReference type="EMBL" id="FTOO01000001">
    <property type="protein sequence ID" value="SIS52761.1"/>
    <property type="molecule type" value="Genomic_DNA"/>
</dbReference>
<evidence type="ECO:0000256" key="4">
    <source>
        <dbReference type="ARBA" id="ARBA00012173"/>
    </source>
</evidence>